<evidence type="ECO:0000256" key="1">
    <source>
        <dbReference type="SAM" id="MobiDB-lite"/>
    </source>
</evidence>
<feature type="region of interest" description="Disordered" evidence="1">
    <location>
        <begin position="287"/>
        <end position="347"/>
    </location>
</feature>
<dbReference type="Proteomes" id="UP000434172">
    <property type="component" value="Unassembled WGS sequence"/>
</dbReference>
<evidence type="ECO:0000313" key="2">
    <source>
        <dbReference type="EMBL" id="KAF0315033.1"/>
    </source>
</evidence>
<keyword evidence="3" id="KW-1185">Reference proteome</keyword>
<protein>
    <submittedName>
        <fullName evidence="2">Uncharacterized protein</fullName>
    </submittedName>
</protein>
<feature type="region of interest" description="Disordered" evidence="1">
    <location>
        <begin position="76"/>
        <end position="148"/>
    </location>
</feature>
<dbReference type="EMBL" id="WOWK01000244">
    <property type="protein sequence ID" value="KAF0315033.1"/>
    <property type="molecule type" value="Genomic_DNA"/>
</dbReference>
<feature type="region of interest" description="Disordered" evidence="1">
    <location>
        <begin position="183"/>
        <end position="240"/>
    </location>
</feature>
<feature type="compositionally biased region" description="Polar residues" evidence="1">
    <location>
        <begin position="316"/>
        <end position="337"/>
    </location>
</feature>
<dbReference type="AlphaFoldDB" id="A0A8H3VYI8"/>
<comment type="caution">
    <text evidence="2">The sequence shown here is derived from an EMBL/GenBank/DDBJ whole genome shotgun (WGS) entry which is preliminary data.</text>
</comment>
<reference evidence="2 3" key="1">
    <citation type="submission" date="2019-12" db="EMBL/GenBank/DDBJ databases">
        <title>A genome sequence resource for the geographically widespread anthracnose pathogen Colletotrichum asianum.</title>
        <authorList>
            <person name="Meng Y."/>
        </authorList>
    </citation>
    <scope>NUCLEOTIDE SEQUENCE [LARGE SCALE GENOMIC DNA]</scope>
    <source>
        <strain evidence="2 3">ICMP 18580</strain>
    </source>
</reference>
<feature type="compositionally biased region" description="Basic and acidic residues" evidence="1">
    <location>
        <begin position="76"/>
        <end position="94"/>
    </location>
</feature>
<evidence type="ECO:0000313" key="3">
    <source>
        <dbReference type="Proteomes" id="UP000434172"/>
    </source>
</evidence>
<gene>
    <name evidence="2" type="ORF">GQ607_017737</name>
</gene>
<sequence length="371" mass="40601">MQRGLALRRQRCKELQGLVVVLERKEEDHHSVLLSEIIKAGFLQYAQRLAPVPDGEELPFQDRWLKKSDPSARKLLTDLKRWASEPDPPEDKPADSSSTVPDASTQDSNTSQNDTVTAVSDQKQKDSKVPGADVSTPNAACDSKEPAVVVDDSQELIANKALNQTKPDFGTGDADISDAAVQAFTHASTSKPNPGNLWDFQRHSSTRDPVNPKGKQSQHAVHREANSPGQSSVIEDAPSAPEMTLITNQVKKHSGVAASQSPRPEVRKPQAILQQSIFPQIQTKNKYSSFPSTVTPPIINDHMPAKTSPDTVVHPSISQAKQQTPSSPSSMVETGNQRPIFPPVNIEAERKRLRPVVPPIDIEGNRNKMDN</sequence>
<dbReference type="OrthoDB" id="10312658at2759"/>
<feature type="compositionally biased region" description="Polar residues" evidence="1">
    <location>
        <begin position="95"/>
        <end position="121"/>
    </location>
</feature>
<proteinExistence type="predicted"/>
<name>A0A8H3VYI8_9PEZI</name>
<organism evidence="2 3">
    <name type="scientific">Colletotrichum asianum</name>
    <dbReference type="NCBI Taxonomy" id="702518"/>
    <lineage>
        <taxon>Eukaryota</taxon>
        <taxon>Fungi</taxon>
        <taxon>Dikarya</taxon>
        <taxon>Ascomycota</taxon>
        <taxon>Pezizomycotina</taxon>
        <taxon>Sordariomycetes</taxon>
        <taxon>Hypocreomycetidae</taxon>
        <taxon>Glomerellales</taxon>
        <taxon>Glomerellaceae</taxon>
        <taxon>Colletotrichum</taxon>
        <taxon>Colletotrichum gloeosporioides species complex</taxon>
    </lineage>
</organism>
<accession>A0A8H3VYI8</accession>